<name>A0A1H7U934_9RHOB</name>
<evidence type="ECO:0000259" key="1">
    <source>
        <dbReference type="Pfam" id="PF05099"/>
    </source>
</evidence>
<evidence type="ECO:0000313" key="3">
    <source>
        <dbReference type="Proteomes" id="UP000182160"/>
    </source>
</evidence>
<dbReference type="Proteomes" id="UP000182160">
    <property type="component" value="Unassembled WGS sequence"/>
</dbReference>
<evidence type="ECO:0000313" key="2">
    <source>
        <dbReference type="EMBL" id="SEL92787.1"/>
    </source>
</evidence>
<protein>
    <submittedName>
        <fullName evidence="2">Uncharacterized conserved protein, tellurite resistance protein B (TerB) family</fullName>
    </submittedName>
</protein>
<dbReference type="SUPFAM" id="SSF158682">
    <property type="entry name" value="TerB-like"/>
    <property type="match status" value="1"/>
</dbReference>
<gene>
    <name evidence="2" type="ORF">SAMN04488077_10152</name>
</gene>
<sequence length="177" mass="19545">MSPLRRCTFSRASHAISENSLGCAARADYDLCMLSRILHAFQAPKPGPLPEPDEKLALGALMVRVAKSDRHYDLAEIKRIDRLLTRLYGLKPIEAAKMRATCEKLEHAAPDTDRFGLLIRETVRLEARVAALEALWEVVLSDGDSQPQELQVLDAAREAMGLSHADSDTARAQAEAQ</sequence>
<dbReference type="Pfam" id="PF05099">
    <property type="entry name" value="TerB"/>
    <property type="match status" value="1"/>
</dbReference>
<dbReference type="InterPro" id="IPR007791">
    <property type="entry name" value="DjlA_N"/>
</dbReference>
<reference evidence="2 3" key="1">
    <citation type="submission" date="2016-10" db="EMBL/GenBank/DDBJ databases">
        <authorList>
            <person name="de Groot N.N."/>
        </authorList>
    </citation>
    <scope>NUCLEOTIDE SEQUENCE [LARGE SCALE GENOMIC DNA]</scope>
    <source>
        <strain evidence="2 3">DSM 11457</strain>
    </source>
</reference>
<organism evidence="2 3">
    <name type="scientific">Roseovarius tolerans</name>
    <dbReference type="NCBI Taxonomy" id="74031"/>
    <lineage>
        <taxon>Bacteria</taxon>
        <taxon>Pseudomonadati</taxon>
        <taxon>Pseudomonadota</taxon>
        <taxon>Alphaproteobacteria</taxon>
        <taxon>Rhodobacterales</taxon>
        <taxon>Roseobacteraceae</taxon>
        <taxon>Roseovarius</taxon>
    </lineage>
</organism>
<proteinExistence type="predicted"/>
<dbReference type="EMBL" id="FOBO01000001">
    <property type="protein sequence ID" value="SEL92787.1"/>
    <property type="molecule type" value="Genomic_DNA"/>
</dbReference>
<dbReference type="Gene3D" id="1.10.3680.10">
    <property type="entry name" value="TerB-like"/>
    <property type="match status" value="1"/>
</dbReference>
<dbReference type="AlphaFoldDB" id="A0A1H7U934"/>
<feature type="domain" description="Co-chaperone DjlA N-terminal" evidence="1">
    <location>
        <begin position="56"/>
        <end position="172"/>
    </location>
</feature>
<dbReference type="CDD" id="cd07313">
    <property type="entry name" value="terB_like_2"/>
    <property type="match status" value="1"/>
</dbReference>
<accession>A0A1H7U934</accession>
<dbReference type="InterPro" id="IPR029024">
    <property type="entry name" value="TerB-like"/>
</dbReference>